<dbReference type="Gene3D" id="2.40.50.140">
    <property type="entry name" value="Nucleic acid-binding proteins"/>
    <property type="match status" value="1"/>
</dbReference>
<dbReference type="HAMAP" id="MF_00201">
    <property type="entry name" value="RecO"/>
    <property type="match status" value="1"/>
</dbReference>
<evidence type="ECO:0000256" key="1">
    <source>
        <dbReference type="ARBA" id="ARBA00022763"/>
    </source>
</evidence>
<dbReference type="InterPro" id="IPR037278">
    <property type="entry name" value="ARFGAP/RecO"/>
</dbReference>
<organism evidence="6 7">
    <name type="scientific">Butyrivibrio fibrisolvens</name>
    <dbReference type="NCBI Taxonomy" id="831"/>
    <lineage>
        <taxon>Bacteria</taxon>
        <taxon>Bacillati</taxon>
        <taxon>Bacillota</taxon>
        <taxon>Clostridia</taxon>
        <taxon>Lachnospirales</taxon>
        <taxon>Lachnospiraceae</taxon>
        <taxon>Butyrivibrio</taxon>
    </lineage>
</organism>
<dbReference type="SUPFAM" id="SSF50249">
    <property type="entry name" value="Nucleic acid-binding proteins"/>
    <property type="match status" value="1"/>
</dbReference>
<keyword evidence="3 4" id="KW-0234">DNA repair</keyword>
<gene>
    <name evidence="4" type="primary">recO</name>
    <name evidence="6" type="ORF">SAMN04487884_13414</name>
</gene>
<dbReference type="RefSeq" id="WP_022755623.1">
    <property type="nucleotide sequence ID" value="NZ_FOGJ01000034.1"/>
</dbReference>
<keyword evidence="2 4" id="KW-0233">DNA recombination</keyword>
<dbReference type="Pfam" id="PF11967">
    <property type="entry name" value="RecO_N"/>
    <property type="match status" value="1"/>
</dbReference>
<accession>A0A1H9WTB6</accession>
<dbReference type="GO" id="GO:0043590">
    <property type="term" value="C:bacterial nucleoid"/>
    <property type="evidence" value="ECO:0007669"/>
    <property type="project" value="TreeGrafter"/>
</dbReference>
<proteinExistence type="inferred from homology"/>
<evidence type="ECO:0000313" key="6">
    <source>
        <dbReference type="EMBL" id="SES37176.1"/>
    </source>
</evidence>
<dbReference type="InterPro" id="IPR022572">
    <property type="entry name" value="DNA_rep/recomb_RecO_N"/>
</dbReference>
<evidence type="ECO:0000256" key="4">
    <source>
        <dbReference type="HAMAP-Rule" id="MF_00201"/>
    </source>
</evidence>
<dbReference type="Proteomes" id="UP000182584">
    <property type="component" value="Unassembled WGS sequence"/>
</dbReference>
<dbReference type="GO" id="GO:0006310">
    <property type="term" value="P:DNA recombination"/>
    <property type="evidence" value="ECO:0007669"/>
    <property type="project" value="UniProtKB-UniRule"/>
</dbReference>
<dbReference type="Pfam" id="PF02565">
    <property type="entry name" value="RecO_C"/>
    <property type="match status" value="1"/>
</dbReference>
<dbReference type="NCBIfam" id="TIGR00613">
    <property type="entry name" value="reco"/>
    <property type="match status" value="1"/>
</dbReference>
<protein>
    <recommendedName>
        <fullName evidence="4">DNA repair protein RecO</fullName>
    </recommendedName>
    <alternativeName>
        <fullName evidence="4">Recombination protein O</fullName>
    </alternativeName>
</protein>
<dbReference type="AlphaFoldDB" id="A0A1H9WTB6"/>
<dbReference type="GO" id="GO:0006302">
    <property type="term" value="P:double-strand break repair"/>
    <property type="evidence" value="ECO:0007669"/>
    <property type="project" value="TreeGrafter"/>
</dbReference>
<reference evidence="6 7" key="1">
    <citation type="submission" date="2016-10" db="EMBL/GenBank/DDBJ databases">
        <authorList>
            <person name="de Groot N.N."/>
        </authorList>
    </citation>
    <scope>NUCLEOTIDE SEQUENCE [LARGE SCALE GENOMIC DNA]</scope>
    <source>
        <strain evidence="6 7">AR40</strain>
    </source>
</reference>
<dbReference type="eggNOG" id="COG1381">
    <property type="taxonomic scope" value="Bacteria"/>
</dbReference>
<evidence type="ECO:0000259" key="5">
    <source>
        <dbReference type="Pfam" id="PF11967"/>
    </source>
</evidence>
<dbReference type="EMBL" id="FOGJ01000034">
    <property type="protein sequence ID" value="SES37176.1"/>
    <property type="molecule type" value="Genomic_DNA"/>
</dbReference>
<evidence type="ECO:0000256" key="2">
    <source>
        <dbReference type="ARBA" id="ARBA00023172"/>
    </source>
</evidence>
<evidence type="ECO:0000256" key="3">
    <source>
        <dbReference type="ARBA" id="ARBA00023204"/>
    </source>
</evidence>
<dbReference type="InterPro" id="IPR003717">
    <property type="entry name" value="RecO"/>
</dbReference>
<dbReference type="PANTHER" id="PTHR33991:SF1">
    <property type="entry name" value="DNA REPAIR PROTEIN RECO"/>
    <property type="match status" value="1"/>
</dbReference>
<keyword evidence="1 4" id="KW-0227">DNA damage</keyword>
<dbReference type="PANTHER" id="PTHR33991">
    <property type="entry name" value="DNA REPAIR PROTEIN RECO"/>
    <property type="match status" value="1"/>
</dbReference>
<comment type="function">
    <text evidence="4">Involved in DNA repair and RecF pathway recombination.</text>
</comment>
<dbReference type="InterPro" id="IPR012340">
    <property type="entry name" value="NA-bd_OB-fold"/>
</dbReference>
<sequence length="227" mass="26199">MMKETFDQDNRLTVNGIVIKHRPVGEYDFTVTIITMERGKISAFARGARKPGGKLSGNVEPFCYGTFTLYEGKSSYNIIETDIINYFEPFRRNLEDTCYGTYLLELADYYATENSDETELLKLLYLSLTALTKDAFDKRLVRCIFELRALVIDGQYPGFPENRGYSDAVKLAMQHISGSDLKSLFTFRLSDQALKELIDITRMYREHFVDRQLKSLEILSTVERELI</sequence>
<feature type="domain" description="DNA replication/recombination mediator RecO N-terminal" evidence="5">
    <location>
        <begin position="13"/>
        <end position="87"/>
    </location>
</feature>
<comment type="similarity">
    <text evidence="4">Belongs to the RecO family.</text>
</comment>
<evidence type="ECO:0000313" key="7">
    <source>
        <dbReference type="Proteomes" id="UP000182584"/>
    </source>
</evidence>
<name>A0A1H9WTB6_BUTFI</name>
<dbReference type="SUPFAM" id="SSF57863">
    <property type="entry name" value="ArfGap/RecO-like zinc finger"/>
    <property type="match status" value="1"/>
</dbReference>